<reference evidence="1" key="2">
    <citation type="submission" date="2024-10" db="UniProtKB">
        <authorList>
            <consortium name="EnsemblProtists"/>
        </authorList>
    </citation>
    <scope>IDENTIFICATION</scope>
</reference>
<evidence type="ECO:0000313" key="1">
    <source>
        <dbReference type="EnsemblProtists" id="EOD35280"/>
    </source>
</evidence>
<dbReference type="SUPFAM" id="SSF53649">
    <property type="entry name" value="Alkaline phosphatase-like"/>
    <property type="match status" value="1"/>
</dbReference>
<proteinExistence type="predicted"/>
<name>A0A0D3KHP5_EMIH1</name>
<sequence length="159" mass="18256">MDWVGDFWPNADGRFNGVDDGPGANRMDWLPHWGPERPGDEYLTDKLTRHTVDFIKKYKASRLFTHPSPANSEGRLDRVCRDQAVPFFIYLAYNAPHNPWQAKLSDRNETIARLWNEPKAIYAAMVKAVDDGIGRLYSSTTLQRSTLYILYTLPQRVPG</sequence>
<organism evidence="1 2">
    <name type="scientific">Emiliania huxleyi (strain CCMP1516)</name>
    <dbReference type="NCBI Taxonomy" id="280463"/>
    <lineage>
        <taxon>Eukaryota</taxon>
        <taxon>Haptista</taxon>
        <taxon>Haptophyta</taxon>
        <taxon>Prymnesiophyceae</taxon>
        <taxon>Isochrysidales</taxon>
        <taxon>Noelaerhabdaceae</taxon>
        <taxon>Emiliania</taxon>
    </lineage>
</organism>
<dbReference type="Proteomes" id="UP000013827">
    <property type="component" value="Unassembled WGS sequence"/>
</dbReference>
<dbReference type="AlphaFoldDB" id="A0A0D3KHP5"/>
<dbReference type="RefSeq" id="XP_005787709.1">
    <property type="nucleotide sequence ID" value="XM_005787652.1"/>
</dbReference>
<keyword evidence="2" id="KW-1185">Reference proteome</keyword>
<dbReference type="GeneID" id="17280550"/>
<evidence type="ECO:0000313" key="2">
    <source>
        <dbReference type="Proteomes" id="UP000013827"/>
    </source>
</evidence>
<dbReference type="InterPro" id="IPR017850">
    <property type="entry name" value="Alkaline_phosphatase_core_sf"/>
</dbReference>
<accession>A0A0D3KHP5</accession>
<dbReference type="Gene3D" id="3.40.720.10">
    <property type="entry name" value="Alkaline Phosphatase, subunit A"/>
    <property type="match status" value="1"/>
</dbReference>
<evidence type="ECO:0008006" key="3">
    <source>
        <dbReference type="Google" id="ProtNLM"/>
    </source>
</evidence>
<dbReference type="HOGENOM" id="CLU_1664000_0_0_1"/>
<dbReference type="STRING" id="2903.R1F8G9"/>
<protein>
    <recommendedName>
        <fullName evidence="3">Sulfatase N-terminal domain-containing protein</fullName>
    </recommendedName>
</protein>
<reference evidence="2" key="1">
    <citation type="journal article" date="2013" name="Nature">
        <title>Pan genome of the phytoplankton Emiliania underpins its global distribution.</title>
        <authorList>
            <person name="Read B.A."/>
            <person name="Kegel J."/>
            <person name="Klute M.J."/>
            <person name="Kuo A."/>
            <person name="Lefebvre S.C."/>
            <person name="Maumus F."/>
            <person name="Mayer C."/>
            <person name="Miller J."/>
            <person name="Monier A."/>
            <person name="Salamov A."/>
            <person name="Young J."/>
            <person name="Aguilar M."/>
            <person name="Claverie J.M."/>
            <person name="Frickenhaus S."/>
            <person name="Gonzalez K."/>
            <person name="Herman E.K."/>
            <person name="Lin Y.C."/>
            <person name="Napier J."/>
            <person name="Ogata H."/>
            <person name="Sarno A.F."/>
            <person name="Shmutz J."/>
            <person name="Schroeder D."/>
            <person name="de Vargas C."/>
            <person name="Verret F."/>
            <person name="von Dassow P."/>
            <person name="Valentin K."/>
            <person name="Van de Peer Y."/>
            <person name="Wheeler G."/>
            <person name="Dacks J.B."/>
            <person name="Delwiche C.F."/>
            <person name="Dyhrman S.T."/>
            <person name="Glockner G."/>
            <person name="John U."/>
            <person name="Richards T."/>
            <person name="Worden A.Z."/>
            <person name="Zhang X."/>
            <person name="Grigoriev I.V."/>
            <person name="Allen A.E."/>
            <person name="Bidle K."/>
            <person name="Borodovsky M."/>
            <person name="Bowler C."/>
            <person name="Brownlee C."/>
            <person name="Cock J.M."/>
            <person name="Elias M."/>
            <person name="Gladyshev V.N."/>
            <person name="Groth M."/>
            <person name="Guda C."/>
            <person name="Hadaegh A."/>
            <person name="Iglesias-Rodriguez M.D."/>
            <person name="Jenkins J."/>
            <person name="Jones B.M."/>
            <person name="Lawson T."/>
            <person name="Leese F."/>
            <person name="Lindquist E."/>
            <person name="Lobanov A."/>
            <person name="Lomsadze A."/>
            <person name="Malik S.B."/>
            <person name="Marsh M.E."/>
            <person name="Mackinder L."/>
            <person name="Mock T."/>
            <person name="Mueller-Roeber B."/>
            <person name="Pagarete A."/>
            <person name="Parker M."/>
            <person name="Probert I."/>
            <person name="Quesneville H."/>
            <person name="Raines C."/>
            <person name="Rensing S.A."/>
            <person name="Riano-Pachon D.M."/>
            <person name="Richier S."/>
            <person name="Rokitta S."/>
            <person name="Shiraiwa Y."/>
            <person name="Soanes D.M."/>
            <person name="van der Giezen M."/>
            <person name="Wahlund T.M."/>
            <person name="Williams B."/>
            <person name="Wilson W."/>
            <person name="Wolfe G."/>
            <person name="Wurch L.L."/>
        </authorList>
    </citation>
    <scope>NUCLEOTIDE SEQUENCE</scope>
</reference>
<dbReference type="PaxDb" id="2903-EOD35280"/>
<dbReference type="EnsemblProtists" id="EOD35280">
    <property type="protein sequence ID" value="EOD35280"/>
    <property type="gene ID" value="EMIHUDRAFT_227597"/>
</dbReference>
<dbReference type="KEGG" id="ehx:EMIHUDRAFT_227597"/>